<dbReference type="AlphaFoldDB" id="A0A8H9NXG2"/>
<dbReference type="EMBL" id="DACSDU010000014">
    <property type="protein sequence ID" value="HAT1586952.1"/>
    <property type="molecule type" value="Genomic_DNA"/>
</dbReference>
<gene>
    <name evidence="1" type="ORF">I8Y00_003328</name>
</gene>
<sequence>MYAMALIFSLAGNGEKSEVIGVFSSRLECEAASQSQSSRTQCFFLDPEKGLVDVASHNDNDKNPK</sequence>
<reference evidence="1" key="1">
    <citation type="journal article" date="2018" name="Genome Biol.">
        <title>SKESA: strategic k-mer extension for scrupulous assemblies.</title>
        <authorList>
            <person name="Souvorov A."/>
            <person name="Agarwala R."/>
            <person name="Lipman D.J."/>
        </authorList>
    </citation>
    <scope>NUCLEOTIDE SEQUENCE</scope>
    <source>
        <strain evidence="1">YDC697-2</strain>
    </source>
</reference>
<evidence type="ECO:0000313" key="1">
    <source>
        <dbReference type="EMBL" id="HAT1586952.1"/>
    </source>
</evidence>
<dbReference type="RefSeq" id="WP_174349439.1">
    <property type="nucleotide sequence ID" value="NZ_JAAMQE010000001.1"/>
</dbReference>
<name>A0A8H9NXG2_9ENTR</name>
<protein>
    <submittedName>
        <fullName evidence="1">Uncharacterized protein</fullName>
    </submittedName>
</protein>
<dbReference type="Proteomes" id="UP000864563">
    <property type="component" value="Unassembled WGS sequence"/>
</dbReference>
<proteinExistence type="predicted"/>
<reference evidence="1" key="2">
    <citation type="submission" date="2020-11" db="EMBL/GenBank/DDBJ databases">
        <authorList>
            <consortium name="NCBI Pathogen Detection Project"/>
        </authorList>
    </citation>
    <scope>NUCLEOTIDE SEQUENCE</scope>
    <source>
        <strain evidence="1">YDC697-2</strain>
    </source>
</reference>
<accession>A0A8H9NXG2</accession>
<comment type="caution">
    <text evidence="1">The sequence shown here is derived from an EMBL/GenBank/DDBJ whole genome shotgun (WGS) entry which is preliminary data.</text>
</comment>
<organism evidence="1">
    <name type="scientific">Citrobacter farmeri</name>
    <dbReference type="NCBI Taxonomy" id="67824"/>
    <lineage>
        <taxon>Bacteria</taxon>
        <taxon>Pseudomonadati</taxon>
        <taxon>Pseudomonadota</taxon>
        <taxon>Gammaproteobacteria</taxon>
        <taxon>Enterobacterales</taxon>
        <taxon>Enterobacteriaceae</taxon>
        <taxon>Citrobacter</taxon>
    </lineage>
</organism>